<dbReference type="PROSITE" id="PS51724">
    <property type="entry name" value="SPOR"/>
    <property type="match status" value="1"/>
</dbReference>
<keyword evidence="1" id="KW-0175">Coiled coil</keyword>
<dbReference type="InterPro" id="IPR036680">
    <property type="entry name" value="SPOR-like_sf"/>
</dbReference>
<evidence type="ECO:0000256" key="2">
    <source>
        <dbReference type="SAM" id="Phobius"/>
    </source>
</evidence>
<sequence length="196" mass="22513">MQRSEIEKYLLRTILSIFMMGCFQLLLAQSDTAKVGQNKTKIDELNQRLDNLVKNTSSIGKEDSVEIKLNLLLKQMAEVKQEISTIKTAMNTMSEENRQAFEELNNGSNRQDINVENGKFYVVIGSRRNPALAIALLNELKQTQDVILVKNSKKTWNHIILSTPYTKEEATTKMIELRKGEFQDAWWTSSTRILKD</sequence>
<accession>A0A6N9NKC8</accession>
<protein>
    <recommendedName>
        <fullName evidence="3">SPOR domain-containing protein</fullName>
    </recommendedName>
</protein>
<organism evidence="4 5">
    <name type="scientific">Acidiluteibacter ferrifornacis</name>
    <dbReference type="NCBI Taxonomy" id="2692424"/>
    <lineage>
        <taxon>Bacteria</taxon>
        <taxon>Pseudomonadati</taxon>
        <taxon>Bacteroidota</taxon>
        <taxon>Flavobacteriia</taxon>
        <taxon>Flavobacteriales</taxon>
        <taxon>Cryomorphaceae</taxon>
        <taxon>Acidiluteibacter</taxon>
    </lineage>
</organism>
<dbReference type="Proteomes" id="UP000470771">
    <property type="component" value="Unassembled WGS sequence"/>
</dbReference>
<dbReference type="AlphaFoldDB" id="A0A6N9NKC8"/>
<keyword evidence="2" id="KW-0812">Transmembrane</keyword>
<keyword evidence="2" id="KW-1133">Transmembrane helix</keyword>
<evidence type="ECO:0000259" key="3">
    <source>
        <dbReference type="PROSITE" id="PS51724"/>
    </source>
</evidence>
<reference evidence="4 5" key="1">
    <citation type="submission" date="2019-12" db="EMBL/GenBank/DDBJ databases">
        <authorList>
            <person name="Zhao J."/>
        </authorList>
    </citation>
    <scope>NUCLEOTIDE SEQUENCE [LARGE SCALE GENOMIC DNA]</scope>
    <source>
        <strain evidence="4 5">S-15</strain>
    </source>
</reference>
<gene>
    <name evidence="4" type="ORF">GQN54_03140</name>
</gene>
<keyword evidence="2" id="KW-0472">Membrane</keyword>
<dbReference type="InterPro" id="IPR007730">
    <property type="entry name" value="SPOR-like_dom"/>
</dbReference>
<dbReference type="EMBL" id="WWNE01000004">
    <property type="protein sequence ID" value="NBG65095.1"/>
    <property type="molecule type" value="Genomic_DNA"/>
</dbReference>
<dbReference type="GO" id="GO:0042834">
    <property type="term" value="F:peptidoglycan binding"/>
    <property type="evidence" value="ECO:0007669"/>
    <property type="project" value="InterPro"/>
</dbReference>
<feature type="domain" description="SPOR" evidence="3">
    <location>
        <begin position="114"/>
        <end position="190"/>
    </location>
</feature>
<name>A0A6N9NKC8_9FLAO</name>
<keyword evidence="5" id="KW-1185">Reference proteome</keyword>
<dbReference type="RefSeq" id="WP_160631906.1">
    <property type="nucleotide sequence ID" value="NZ_WWNE01000004.1"/>
</dbReference>
<evidence type="ECO:0000313" key="4">
    <source>
        <dbReference type="EMBL" id="NBG65095.1"/>
    </source>
</evidence>
<proteinExistence type="predicted"/>
<dbReference type="SUPFAM" id="SSF110997">
    <property type="entry name" value="Sporulation related repeat"/>
    <property type="match status" value="1"/>
</dbReference>
<evidence type="ECO:0000313" key="5">
    <source>
        <dbReference type="Proteomes" id="UP000470771"/>
    </source>
</evidence>
<feature type="transmembrane region" description="Helical" evidence="2">
    <location>
        <begin position="9"/>
        <end position="27"/>
    </location>
</feature>
<feature type="coiled-coil region" evidence="1">
    <location>
        <begin position="35"/>
        <end position="96"/>
    </location>
</feature>
<evidence type="ECO:0000256" key="1">
    <source>
        <dbReference type="SAM" id="Coils"/>
    </source>
</evidence>
<comment type="caution">
    <text evidence="4">The sequence shown here is derived from an EMBL/GenBank/DDBJ whole genome shotgun (WGS) entry which is preliminary data.</text>
</comment>
<dbReference type="Pfam" id="PF05036">
    <property type="entry name" value="SPOR"/>
    <property type="match status" value="1"/>
</dbReference>